<comment type="similarity">
    <text evidence="11">Belongs to the class I-like SAM-binding methyltransferase superfamily. RNA methyltransferase RlmE family. SPB1 subfamily.</text>
</comment>
<feature type="region of interest" description="Disordered" evidence="12">
    <location>
        <begin position="599"/>
        <end position="625"/>
    </location>
</feature>
<evidence type="ECO:0000256" key="7">
    <source>
        <dbReference type="ARBA" id="ARBA00022679"/>
    </source>
</evidence>
<organism evidence="16 17">
    <name type="scientific">Papaver atlanticum</name>
    <dbReference type="NCBI Taxonomy" id="357466"/>
    <lineage>
        <taxon>Eukaryota</taxon>
        <taxon>Viridiplantae</taxon>
        <taxon>Streptophyta</taxon>
        <taxon>Embryophyta</taxon>
        <taxon>Tracheophyta</taxon>
        <taxon>Spermatophyta</taxon>
        <taxon>Magnoliopsida</taxon>
        <taxon>Ranunculales</taxon>
        <taxon>Papaveraceae</taxon>
        <taxon>Papaveroideae</taxon>
        <taxon>Papaver</taxon>
    </lineage>
</organism>
<protein>
    <recommendedName>
        <fullName evidence="11">Putative rRNA methyltransferase</fullName>
        <ecNumber evidence="11">2.1.1.-</ecNumber>
    </recommendedName>
    <alternativeName>
        <fullName evidence="11">2'-O-ribose RNA methyltransferase SPB1 homolog</fullName>
    </alternativeName>
</protein>
<evidence type="ECO:0000259" key="14">
    <source>
        <dbReference type="Pfam" id="PF07780"/>
    </source>
</evidence>
<keyword evidence="4 11" id="KW-0690">Ribosome biogenesis</keyword>
<dbReference type="PANTHER" id="PTHR10920">
    <property type="entry name" value="RIBOSOMAL RNA METHYLTRANSFERASE"/>
    <property type="match status" value="1"/>
</dbReference>
<dbReference type="PANTHER" id="PTHR10920:SF13">
    <property type="entry name" value="PRE-RRNA 2'-O-RIBOSE RNA METHYLTRANSFERASE FTSJ3"/>
    <property type="match status" value="1"/>
</dbReference>
<evidence type="ECO:0000259" key="15">
    <source>
        <dbReference type="Pfam" id="PF11861"/>
    </source>
</evidence>
<feature type="domain" description="Ribosomal RNA methyltransferase SPB1-like C-terminal" evidence="14">
    <location>
        <begin position="588"/>
        <end position="776"/>
    </location>
</feature>
<comment type="subcellular location">
    <subcellularLocation>
        <location evidence="1 11">Nucleus</location>
        <location evidence="1 11">Nucleolus</location>
    </subcellularLocation>
</comment>
<dbReference type="SUPFAM" id="SSF53335">
    <property type="entry name" value="S-adenosyl-L-methionine-dependent methyltransferases"/>
    <property type="match status" value="1"/>
</dbReference>
<evidence type="ECO:0000259" key="13">
    <source>
        <dbReference type="Pfam" id="PF01728"/>
    </source>
</evidence>
<feature type="region of interest" description="Disordered" evidence="12">
    <location>
        <begin position="552"/>
        <end position="584"/>
    </location>
</feature>
<dbReference type="InterPro" id="IPR036388">
    <property type="entry name" value="WH-like_DNA-bd_sf"/>
</dbReference>
<feature type="domain" description="Ribosomal RNA methyltransferase FtsJ" evidence="13">
    <location>
        <begin position="23"/>
        <end position="202"/>
    </location>
</feature>
<evidence type="ECO:0000256" key="2">
    <source>
        <dbReference type="ARBA" id="ARBA00011038"/>
    </source>
</evidence>
<name>A0AAD4SDN1_9MAGN</name>
<evidence type="ECO:0000256" key="1">
    <source>
        <dbReference type="ARBA" id="ARBA00004604"/>
    </source>
</evidence>
<dbReference type="GO" id="GO:0008650">
    <property type="term" value="F:rRNA (uridine-2'-O-)-methyltransferase activity"/>
    <property type="evidence" value="ECO:0007669"/>
    <property type="project" value="TreeGrafter"/>
</dbReference>
<feature type="binding site" evidence="11">
    <location>
        <position position="57"/>
    </location>
    <ligand>
        <name>S-adenosyl-L-methionine</name>
        <dbReference type="ChEBI" id="CHEBI:59789"/>
    </ligand>
</feature>
<feature type="active site" description="Proton acceptor" evidence="11">
    <location>
        <position position="159"/>
    </location>
</feature>
<evidence type="ECO:0000256" key="10">
    <source>
        <dbReference type="ARBA" id="ARBA00023242"/>
    </source>
</evidence>
<evidence type="ECO:0000256" key="9">
    <source>
        <dbReference type="ARBA" id="ARBA00023163"/>
    </source>
</evidence>
<keyword evidence="3" id="KW-0240">DNA-directed RNA polymerase</keyword>
<dbReference type="InterPro" id="IPR012920">
    <property type="entry name" value="rRNA_MeTfrase_SPB1-like_C"/>
</dbReference>
<dbReference type="InterPro" id="IPR036390">
    <property type="entry name" value="WH_DNA-bd_sf"/>
</dbReference>
<dbReference type="EC" id="2.1.1.-" evidence="11"/>
<feature type="compositionally biased region" description="Basic and acidic residues" evidence="12">
    <location>
        <begin position="555"/>
        <end position="572"/>
    </location>
</feature>
<dbReference type="FunFam" id="3.40.50.150:FF:000004">
    <property type="entry name" value="AdoMet-dependent rRNA methyltransferase SPB1"/>
    <property type="match status" value="1"/>
</dbReference>
<comment type="function">
    <text evidence="11">Probable methyltransferase involved in the maturation of rRNA and in the biogenesis of ribosomal subunits.</text>
</comment>
<dbReference type="InterPro" id="IPR015507">
    <property type="entry name" value="rRNA-MeTfrase_E"/>
</dbReference>
<keyword evidence="17" id="KW-1185">Reference proteome</keyword>
<keyword evidence="10 11" id="KW-0539">Nucleus</keyword>
<feature type="domain" description="DUF3381" evidence="15">
    <location>
        <begin position="237"/>
        <end position="382"/>
    </location>
</feature>
<dbReference type="InterPro" id="IPR024576">
    <property type="entry name" value="rRNA_MeTfrase_Spb1_DUF3381"/>
</dbReference>
<feature type="binding site" evidence="11">
    <location>
        <position position="119"/>
    </location>
    <ligand>
        <name>S-adenosyl-L-methionine</name>
        <dbReference type="ChEBI" id="CHEBI:59789"/>
    </ligand>
</feature>
<dbReference type="Proteomes" id="UP001202328">
    <property type="component" value="Unassembled WGS sequence"/>
</dbReference>
<feature type="compositionally biased region" description="Basic and acidic residues" evidence="12">
    <location>
        <begin position="488"/>
        <end position="500"/>
    </location>
</feature>
<feature type="compositionally biased region" description="Basic and acidic residues" evidence="12">
    <location>
        <begin position="332"/>
        <end position="341"/>
    </location>
</feature>
<keyword evidence="6 11" id="KW-0489">Methyltransferase</keyword>
<evidence type="ECO:0000256" key="11">
    <source>
        <dbReference type="HAMAP-Rule" id="MF_03163"/>
    </source>
</evidence>
<dbReference type="Gene3D" id="3.40.50.150">
    <property type="entry name" value="Vaccinia Virus protein VP39"/>
    <property type="match status" value="1"/>
</dbReference>
<dbReference type="FunFam" id="1.10.10.10:FF:000116">
    <property type="entry name" value="DNA-directed RNA polymerase III subunit RPC6"/>
    <property type="match status" value="1"/>
</dbReference>
<evidence type="ECO:0000256" key="8">
    <source>
        <dbReference type="ARBA" id="ARBA00022691"/>
    </source>
</evidence>
<evidence type="ECO:0000313" key="16">
    <source>
        <dbReference type="EMBL" id="KAI3903157.1"/>
    </source>
</evidence>
<comment type="similarity">
    <text evidence="2">Belongs to the eukaryotic RPC34/RPC39 RNA polymerase subunit family.</text>
</comment>
<feature type="binding site" evidence="11">
    <location>
        <position position="91"/>
    </location>
    <ligand>
        <name>S-adenosyl-L-methionine</name>
        <dbReference type="ChEBI" id="CHEBI:59789"/>
    </ligand>
</feature>
<feature type="region of interest" description="Disordered" evidence="12">
    <location>
        <begin position="322"/>
        <end position="349"/>
    </location>
</feature>
<accession>A0AAD4SDN1</accession>
<dbReference type="GO" id="GO:0005730">
    <property type="term" value="C:nucleolus"/>
    <property type="evidence" value="ECO:0007669"/>
    <property type="project" value="UniProtKB-SubCell"/>
</dbReference>
<dbReference type="GO" id="GO:0030687">
    <property type="term" value="C:preribosome, large subunit precursor"/>
    <property type="evidence" value="ECO:0007669"/>
    <property type="project" value="TreeGrafter"/>
</dbReference>
<keyword evidence="5 11" id="KW-0698">rRNA processing</keyword>
<dbReference type="GO" id="GO:0000466">
    <property type="term" value="P:maturation of 5.8S rRNA from tricistronic rRNA transcript (SSU-rRNA, 5.8S rRNA, LSU-rRNA)"/>
    <property type="evidence" value="ECO:0007669"/>
    <property type="project" value="TreeGrafter"/>
</dbReference>
<dbReference type="Pfam" id="PF07780">
    <property type="entry name" value="Spb1_C"/>
    <property type="match status" value="1"/>
</dbReference>
<dbReference type="InterPro" id="IPR007832">
    <property type="entry name" value="RNA_pol_Rpc34"/>
</dbReference>
<evidence type="ECO:0000313" key="17">
    <source>
        <dbReference type="Proteomes" id="UP001202328"/>
    </source>
</evidence>
<evidence type="ECO:0000256" key="5">
    <source>
        <dbReference type="ARBA" id="ARBA00022552"/>
    </source>
</evidence>
<dbReference type="InterPro" id="IPR050082">
    <property type="entry name" value="RNA_methyltr_RlmE"/>
</dbReference>
<keyword evidence="9" id="KW-0804">Transcription</keyword>
<keyword evidence="8 11" id="KW-0949">S-adenosyl-L-methionine</keyword>
<feature type="binding site" evidence="11">
    <location>
        <position position="75"/>
    </location>
    <ligand>
        <name>S-adenosyl-L-methionine</name>
        <dbReference type="ChEBI" id="CHEBI:59789"/>
    </ligand>
</feature>
<dbReference type="GO" id="GO:0005737">
    <property type="term" value="C:cytoplasm"/>
    <property type="evidence" value="ECO:0007669"/>
    <property type="project" value="UniProtKB-ARBA"/>
</dbReference>
<dbReference type="Pfam" id="PF11861">
    <property type="entry name" value="DUF3381"/>
    <property type="match status" value="1"/>
</dbReference>
<dbReference type="GO" id="GO:0005666">
    <property type="term" value="C:RNA polymerase III complex"/>
    <property type="evidence" value="ECO:0007669"/>
    <property type="project" value="InterPro"/>
</dbReference>
<dbReference type="AlphaFoldDB" id="A0AAD4SDN1"/>
<keyword evidence="7 11" id="KW-0808">Transferase</keyword>
<dbReference type="Gene3D" id="1.10.10.10">
    <property type="entry name" value="Winged helix-like DNA-binding domain superfamily/Winged helix DNA-binding domain"/>
    <property type="match status" value="1"/>
</dbReference>
<dbReference type="InterPro" id="IPR028589">
    <property type="entry name" value="SPB1-like"/>
</dbReference>
<feature type="binding site" evidence="11">
    <location>
        <position position="55"/>
    </location>
    <ligand>
        <name>S-adenosyl-L-methionine</name>
        <dbReference type="ChEBI" id="CHEBI:59789"/>
    </ligand>
</feature>
<feature type="region of interest" description="Disordered" evidence="12">
    <location>
        <begin position="473"/>
        <end position="509"/>
    </location>
</feature>
<proteinExistence type="inferred from homology"/>
<evidence type="ECO:0000256" key="6">
    <source>
        <dbReference type="ARBA" id="ARBA00022603"/>
    </source>
</evidence>
<comment type="caution">
    <text evidence="16">The sequence shown here is derived from an EMBL/GenBank/DDBJ whole genome shotgun (WGS) entry which is preliminary data.</text>
</comment>
<evidence type="ECO:0000256" key="3">
    <source>
        <dbReference type="ARBA" id="ARBA00022478"/>
    </source>
</evidence>
<dbReference type="HAMAP" id="MF_03163">
    <property type="entry name" value="RNA_methyltr_E_SPB1"/>
    <property type="match status" value="1"/>
</dbReference>
<gene>
    <name evidence="16" type="ORF">MKW98_031811</name>
</gene>
<dbReference type="SUPFAM" id="SSF46785">
    <property type="entry name" value="Winged helix' DNA-binding domain"/>
    <property type="match status" value="1"/>
</dbReference>
<dbReference type="EMBL" id="JAJJMB010011222">
    <property type="protein sequence ID" value="KAI3903157.1"/>
    <property type="molecule type" value="Genomic_DNA"/>
</dbReference>
<sequence length="941" mass="106078">MGKKVKGGDRLDKYYRLAKEQGYRSRASFKLLQLESKFNFLESARSVLDLCAAPGGWMQVAVKKIPVGGFVLGVDLYPIKPIRGAISIIEDITTDKCRATFKKLMKENCVRSFDVVLHDGSPNIGGAWAQEATVQTSLVVDAVRLATEFMSPKGTLVTKIFRSQDYNKVLYCLNKLFGKVEVTKPIASRSTSAETYIVGKKYKAPAKIDPRLLDVKYLFDVEQEPKVNDVFGNPVPKPRRVGYPNVSMLRTVVLASDFVWSEIPLEVLGSATSISFKDPACIPLKDHILTTEEALCEDLQVLGKQDFKYLMKWRINLRKALSPTQKATPKPTDADNENKADDDGDDDDKMLNEMEELTYAMERKKKRAKKVAAKRQAKDKSRKSTGMQIDALEDGYVDEELFSLSSIKGKKDLEAVDSIGVNYEDGNLGDSENDEYETSTQNDSSSDIDTDEEKKRYDERIEDLLDEAYKQYITRTEGSSQQRKRSKKAFDEKELYKGDDAVELDQDSNRETVASEANPLMISLQEEEAQTQEQVTQQWFSQAIFAEAAEVENISGEKESDNKMEVDIKENMSLHSNNSELPKTRVSKAADDDFEVVPAAITDSSDDSSASSSSNESEEEDNDKKAEILASAKKMLKKKQREALLDDAYNRYMFDDDKLPPWFLEEEKRHRQQMKPVTKEEIALMKAHYREIDARTPKKVAQAKARKKRVALRQRENVKRKANAVSDQTDITDMSKSKMIDKLYRKAVPKRPKKEYVVAKKGVQVKAPGKGKTSKGASFSHLLGDTKDFKEMGPVAESSLSLKRKRADTPKLSEAERTIYDLIISTEDMGIWTREIKYKIKVIPDTVVNKSIKSLKGKGLIKEVVNIQNKGKKTLMGFDFQPSVNLTGGDWYSEGRLDTALIELAQERCLQFLSRSKVATVAEIAEALNNMPVFSVKFTGR</sequence>
<dbReference type="InterPro" id="IPR029063">
    <property type="entry name" value="SAM-dependent_MTases_sf"/>
</dbReference>
<dbReference type="InterPro" id="IPR002877">
    <property type="entry name" value="RNA_MeTrfase_FtsJ_dom"/>
</dbReference>
<dbReference type="HAMAP" id="MF_01547">
    <property type="entry name" value="RNA_methyltr_E"/>
    <property type="match status" value="1"/>
</dbReference>
<evidence type="ECO:0000256" key="4">
    <source>
        <dbReference type="ARBA" id="ARBA00022517"/>
    </source>
</evidence>
<dbReference type="GO" id="GO:0016435">
    <property type="term" value="F:rRNA (guanine) methyltransferase activity"/>
    <property type="evidence" value="ECO:0007669"/>
    <property type="project" value="TreeGrafter"/>
</dbReference>
<dbReference type="GO" id="GO:0000463">
    <property type="term" value="P:maturation of LSU-rRNA from tricistronic rRNA transcript (SSU-rRNA, 5.8S rRNA, LSU-rRNA)"/>
    <property type="evidence" value="ECO:0007669"/>
    <property type="project" value="TreeGrafter"/>
</dbReference>
<dbReference type="GO" id="GO:0005654">
    <property type="term" value="C:nucleoplasm"/>
    <property type="evidence" value="ECO:0007669"/>
    <property type="project" value="UniProtKB-ARBA"/>
</dbReference>
<evidence type="ECO:0000256" key="12">
    <source>
        <dbReference type="SAM" id="MobiDB-lite"/>
    </source>
</evidence>
<reference evidence="16" key="1">
    <citation type="submission" date="2022-04" db="EMBL/GenBank/DDBJ databases">
        <title>A functionally conserved STORR gene fusion in Papaver species that diverged 16.8 million years ago.</title>
        <authorList>
            <person name="Catania T."/>
        </authorList>
    </citation>
    <scope>NUCLEOTIDE SEQUENCE</scope>
    <source>
        <strain evidence="16">S-188037</strain>
    </source>
</reference>
<dbReference type="GO" id="GO:0006383">
    <property type="term" value="P:transcription by RNA polymerase III"/>
    <property type="evidence" value="ECO:0007669"/>
    <property type="project" value="InterPro"/>
</dbReference>
<feature type="region of interest" description="Disordered" evidence="12">
    <location>
        <begin position="422"/>
        <end position="459"/>
    </location>
</feature>
<dbReference type="Pfam" id="PF01728">
    <property type="entry name" value="FtsJ"/>
    <property type="match status" value="1"/>
</dbReference>
<dbReference type="Pfam" id="PF05158">
    <property type="entry name" value="RNA_pol_Rpc34"/>
    <property type="match status" value="1"/>
</dbReference>
<comment type="catalytic activity">
    <reaction evidence="11">
        <text>a ribonucleotide in rRNA + S-adenosyl-L-methionine = a 2'-O-methylribonucleotide in rRNA + S-adenosyl-L-homocysteine + H(+)</text>
        <dbReference type="Rhea" id="RHEA:48628"/>
        <dbReference type="Rhea" id="RHEA-COMP:12164"/>
        <dbReference type="Rhea" id="RHEA-COMP:12165"/>
        <dbReference type="ChEBI" id="CHEBI:15378"/>
        <dbReference type="ChEBI" id="CHEBI:57856"/>
        <dbReference type="ChEBI" id="CHEBI:59789"/>
        <dbReference type="ChEBI" id="CHEBI:90675"/>
        <dbReference type="ChEBI" id="CHEBI:90676"/>
    </reaction>
</comment>